<organism evidence="1 2">
    <name type="scientific">Gossypium raimondii</name>
    <name type="common">Peruvian cotton</name>
    <name type="synonym">Gossypium klotzschianum subsp. raimondii</name>
    <dbReference type="NCBI Taxonomy" id="29730"/>
    <lineage>
        <taxon>Eukaryota</taxon>
        <taxon>Viridiplantae</taxon>
        <taxon>Streptophyta</taxon>
        <taxon>Embryophyta</taxon>
        <taxon>Tracheophyta</taxon>
        <taxon>Spermatophyta</taxon>
        <taxon>Magnoliopsida</taxon>
        <taxon>eudicotyledons</taxon>
        <taxon>Gunneridae</taxon>
        <taxon>Pentapetalae</taxon>
        <taxon>rosids</taxon>
        <taxon>malvids</taxon>
        <taxon>Malvales</taxon>
        <taxon>Malvaceae</taxon>
        <taxon>Malvoideae</taxon>
        <taxon>Gossypium</taxon>
    </lineage>
</organism>
<reference evidence="1 2" key="1">
    <citation type="journal article" date="2012" name="Nature">
        <title>Repeated polyploidization of Gossypium genomes and the evolution of spinnable cotton fibres.</title>
        <authorList>
            <person name="Paterson A.H."/>
            <person name="Wendel J.F."/>
            <person name="Gundlach H."/>
            <person name="Guo H."/>
            <person name="Jenkins J."/>
            <person name="Jin D."/>
            <person name="Llewellyn D."/>
            <person name="Showmaker K.C."/>
            <person name="Shu S."/>
            <person name="Udall J."/>
            <person name="Yoo M.J."/>
            <person name="Byers R."/>
            <person name="Chen W."/>
            <person name="Doron-Faigenboim A."/>
            <person name="Duke M.V."/>
            <person name="Gong L."/>
            <person name="Grimwood J."/>
            <person name="Grover C."/>
            <person name="Grupp K."/>
            <person name="Hu G."/>
            <person name="Lee T.H."/>
            <person name="Li J."/>
            <person name="Lin L."/>
            <person name="Liu T."/>
            <person name="Marler B.S."/>
            <person name="Page J.T."/>
            <person name="Roberts A.W."/>
            <person name="Romanel E."/>
            <person name="Sanders W.S."/>
            <person name="Szadkowski E."/>
            <person name="Tan X."/>
            <person name="Tang H."/>
            <person name="Xu C."/>
            <person name="Wang J."/>
            <person name="Wang Z."/>
            <person name="Zhang D."/>
            <person name="Zhang L."/>
            <person name="Ashrafi H."/>
            <person name="Bedon F."/>
            <person name="Bowers J.E."/>
            <person name="Brubaker C.L."/>
            <person name="Chee P.W."/>
            <person name="Das S."/>
            <person name="Gingle A.R."/>
            <person name="Haigler C.H."/>
            <person name="Harker D."/>
            <person name="Hoffmann L.V."/>
            <person name="Hovav R."/>
            <person name="Jones D.C."/>
            <person name="Lemke C."/>
            <person name="Mansoor S."/>
            <person name="ur Rahman M."/>
            <person name="Rainville L.N."/>
            <person name="Rambani A."/>
            <person name="Reddy U.K."/>
            <person name="Rong J.K."/>
            <person name="Saranga Y."/>
            <person name="Scheffler B.E."/>
            <person name="Scheffler J.A."/>
            <person name="Stelly D.M."/>
            <person name="Triplett B.A."/>
            <person name="Van Deynze A."/>
            <person name="Vaslin M.F."/>
            <person name="Waghmare V.N."/>
            <person name="Walford S.A."/>
            <person name="Wright R.J."/>
            <person name="Zaki E.A."/>
            <person name="Zhang T."/>
            <person name="Dennis E.S."/>
            <person name="Mayer K.F."/>
            <person name="Peterson D.G."/>
            <person name="Rokhsar D.S."/>
            <person name="Wang X."/>
            <person name="Schmutz J."/>
        </authorList>
    </citation>
    <scope>NUCLEOTIDE SEQUENCE [LARGE SCALE GENOMIC DNA]</scope>
</reference>
<protein>
    <submittedName>
        <fullName evidence="1">Uncharacterized protein</fullName>
    </submittedName>
</protein>
<dbReference type="Gramene" id="KJB62635">
    <property type="protein sequence ID" value="KJB62635"/>
    <property type="gene ID" value="B456_009G427200"/>
</dbReference>
<dbReference type="Proteomes" id="UP000032304">
    <property type="component" value="Chromosome 9"/>
</dbReference>
<keyword evidence="2" id="KW-1185">Reference proteome</keyword>
<proteinExistence type="predicted"/>
<dbReference type="EMBL" id="CM001748">
    <property type="protein sequence ID" value="KJB62635.1"/>
    <property type="molecule type" value="Genomic_DNA"/>
</dbReference>
<evidence type="ECO:0000313" key="1">
    <source>
        <dbReference type="EMBL" id="KJB62635.1"/>
    </source>
</evidence>
<accession>A0A0D2V1G6</accession>
<name>A0A0D2V1G6_GOSRA</name>
<evidence type="ECO:0000313" key="2">
    <source>
        <dbReference type="Proteomes" id="UP000032304"/>
    </source>
</evidence>
<sequence length="87" mass="10046">MVECVFGFKRNCSGEWRQINNVLSSNTLSYVFFLKYLYSCLSDRSPTDVVVVWLIKDYGLTSEECVISLKKRNGRSFVKKLTATQMC</sequence>
<dbReference type="AlphaFoldDB" id="A0A0D2V1G6"/>
<gene>
    <name evidence="1" type="ORF">B456_009G427200</name>
</gene>